<dbReference type="InterPro" id="IPR045584">
    <property type="entry name" value="Pilin-like"/>
</dbReference>
<dbReference type="Proteomes" id="UP000437131">
    <property type="component" value="Unassembled WGS sequence"/>
</dbReference>
<protein>
    <submittedName>
        <fullName evidence="2">Prepilin-type N-terminal cleavage/methylation domain-containing protein</fullName>
    </submittedName>
</protein>
<reference evidence="2 3" key="1">
    <citation type="submission" date="2019-11" db="EMBL/GenBank/DDBJ databases">
        <title>Isolation of a new High Light Tolerant Cyanobacteria.</title>
        <authorList>
            <person name="Dobson Z."/>
            <person name="Vaughn N."/>
            <person name="Vaughn M."/>
            <person name="Fromme P."/>
            <person name="Mazor Y."/>
        </authorList>
    </citation>
    <scope>NUCLEOTIDE SEQUENCE [LARGE SCALE GENOMIC DNA]</scope>
    <source>
        <strain evidence="2 3">0216</strain>
    </source>
</reference>
<evidence type="ECO:0000313" key="2">
    <source>
        <dbReference type="EMBL" id="MTF38270.1"/>
    </source>
</evidence>
<feature type="transmembrane region" description="Helical" evidence="1">
    <location>
        <begin position="21"/>
        <end position="45"/>
    </location>
</feature>
<dbReference type="AlphaFoldDB" id="A0A844GQT7"/>
<keyword evidence="1" id="KW-0472">Membrane</keyword>
<evidence type="ECO:0000313" key="3">
    <source>
        <dbReference type="Proteomes" id="UP000437131"/>
    </source>
</evidence>
<dbReference type="Pfam" id="PF07963">
    <property type="entry name" value="N_methyl"/>
    <property type="match status" value="1"/>
</dbReference>
<dbReference type="SUPFAM" id="SSF54523">
    <property type="entry name" value="Pili subunits"/>
    <property type="match status" value="1"/>
</dbReference>
<name>A0A844GQT7_9CHRO</name>
<keyword evidence="1" id="KW-1133">Transmembrane helix</keyword>
<accession>A0A844GQT7</accession>
<dbReference type="InterPro" id="IPR012902">
    <property type="entry name" value="N_methyl_site"/>
</dbReference>
<dbReference type="EMBL" id="WMIA01000004">
    <property type="protein sequence ID" value="MTF38270.1"/>
    <property type="molecule type" value="Genomic_DNA"/>
</dbReference>
<organism evidence="2 3">
    <name type="scientific">Cyanobacterium aponinum 0216</name>
    <dbReference type="NCBI Taxonomy" id="2676140"/>
    <lineage>
        <taxon>Bacteria</taxon>
        <taxon>Bacillati</taxon>
        <taxon>Cyanobacteriota</taxon>
        <taxon>Cyanophyceae</taxon>
        <taxon>Oscillatoriophycideae</taxon>
        <taxon>Chroococcales</taxon>
        <taxon>Geminocystaceae</taxon>
        <taxon>Cyanobacterium</taxon>
    </lineage>
</organism>
<sequence length="245" mass="26505">MNRYKLLQLFLNLKKYQQKGLSLVELIVALVISGIVLTAAASGFVNVLRANQSVESKTVRSSTLARALAYMQDEIKQASSLTAVKEADDSNCNTSSGNADSEYCLRLTLPDGDSNSATTEYIYYALDDISGVTSEWLKPGVLRRRRIQEDGTDSGWWAIADGLTSVNETEPSTIACDQDSVNWTGHNTIYGGTTGGKGGFRFCVDQDPTTGESRLARIFLYGHIMGAGDGNNTISASTISFARSE</sequence>
<comment type="caution">
    <text evidence="2">The sequence shown here is derived from an EMBL/GenBank/DDBJ whole genome shotgun (WGS) entry which is preliminary data.</text>
</comment>
<dbReference type="RefSeq" id="WP_015220507.1">
    <property type="nucleotide sequence ID" value="NZ_WMIA01000004.1"/>
</dbReference>
<dbReference type="NCBIfam" id="TIGR02532">
    <property type="entry name" value="IV_pilin_GFxxxE"/>
    <property type="match status" value="1"/>
</dbReference>
<keyword evidence="1" id="KW-0812">Transmembrane</keyword>
<gene>
    <name evidence="2" type="ORF">GGC33_04960</name>
</gene>
<evidence type="ECO:0000256" key="1">
    <source>
        <dbReference type="SAM" id="Phobius"/>
    </source>
</evidence>
<proteinExistence type="predicted"/>
<dbReference type="PROSITE" id="PS00409">
    <property type="entry name" value="PROKAR_NTER_METHYL"/>
    <property type="match status" value="1"/>
</dbReference>